<reference evidence="2" key="1">
    <citation type="journal article" date="2014" name="Front. Microbiol.">
        <title>High frequency of phylogenetically diverse reductive dehalogenase-homologous genes in deep subseafloor sedimentary metagenomes.</title>
        <authorList>
            <person name="Kawai M."/>
            <person name="Futagami T."/>
            <person name="Toyoda A."/>
            <person name="Takaki Y."/>
            <person name="Nishi S."/>
            <person name="Hori S."/>
            <person name="Arai W."/>
            <person name="Tsubouchi T."/>
            <person name="Morono Y."/>
            <person name="Uchiyama I."/>
            <person name="Ito T."/>
            <person name="Fujiyama A."/>
            <person name="Inagaki F."/>
            <person name="Takami H."/>
        </authorList>
    </citation>
    <scope>NUCLEOTIDE SEQUENCE</scope>
    <source>
        <strain evidence="2">Expedition CK06-06</strain>
    </source>
</reference>
<protein>
    <recommendedName>
        <fullName evidence="1">Aminotransferase class V domain-containing protein</fullName>
    </recommendedName>
</protein>
<organism evidence="2">
    <name type="scientific">marine sediment metagenome</name>
    <dbReference type="NCBI Taxonomy" id="412755"/>
    <lineage>
        <taxon>unclassified sequences</taxon>
        <taxon>metagenomes</taxon>
        <taxon>ecological metagenomes</taxon>
    </lineage>
</organism>
<dbReference type="AlphaFoldDB" id="X0VUA3"/>
<evidence type="ECO:0000259" key="1">
    <source>
        <dbReference type="Pfam" id="PF00266"/>
    </source>
</evidence>
<gene>
    <name evidence="2" type="ORF">S01H1_50527</name>
</gene>
<feature type="domain" description="Aminotransferase class V" evidence="1">
    <location>
        <begin position="1"/>
        <end position="37"/>
    </location>
</feature>
<sequence length="50" mass="5294">VASGTQGSRLAMQPLGVKGVVRASVHVYNTEADIYRLVEAIDHLIKGTDG</sequence>
<dbReference type="Gene3D" id="3.90.1150.10">
    <property type="entry name" value="Aspartate Aminotransferase, domain 1"/>
    <property type="match status" value="1"/>
</dbReference>
<feature type="non-terminal residue" evidence="2">
    <location>
        <position position="1"/>
    </location>
</feature>
<evidence type="ECO:0000313" key="2">
    <source>
        <dbReference type="EMBL" id="GAG16018.1"/>
    </source>
</evidence>
<dbReference type="InterPro" id="IPR000192">
    <property type="entry name" value="Aminotrans_V_dom"/>
</dbReference>
<proteinExistence type="predicted"/>
<dbReference type="EMBL" id="BARS01032558">
    <property type="protein sequence ID" value="GAG16018.1"/>
    <property type="molecule type" value="Genomic_DNA"/>
</dbReference>
<dbReference type="InterPro" id="IPR015422">
    <property type="entry name" value="PyrdxlP-dep_Trfase_small"/>
</dbReference>
<comment type="caution">
    <text evidence="2">The sequence shown here is derived from an EMBL/GenBank/DDBJ whole genome shotgun (WGS) entry which is preliminary data.</text>
</comment>
<dbReference type="InterPro" id="IPR015424">
    <property type="entry name" value="PyrdxlP-dep_Trfase"/>
</dbReference>
<accession>X0VUA3</accession>
<dbReference type="Pfam" id="PF00266">
    <property type="entry name" value="Aminotran_5"/>
    <property type="match status" value="1"/>
</dbReference>
<name>X0VUA3_9ZZZZ</name>
<dbReference type="SUPFAM" id="SSF53383">
    <property type="entry name" value="PLP-dependent transferases"/>
    <property type="match status" value="1"/>
</dbReference>